<dbReference type="Proteomes" id="UP000789325">
    <property type="component" value="Unassembled WGS sequence"/>
</dbReference>
<dbReference type="PRINTS" id="PR00039">
    <property type="entry name" value="HTHLYSR"/>
</dbReference>
<dbReference type="GO" id="GO:0005829">
    <property type="term" value="C:cytosol"/>
    <property type="evidence" value="ECO:0007669"/>
    <property type="project" value="TreeGrafter"/>
</dbReference>
<comment type="caution">
    <text evidence="6">The sequence shown here is derived from an EMBL/GenBank/DDBJ whole genome shotgun (WGS) entry which is preliminary data.</text>
</comment>
<evidence type="ECO:0000256" key="2">
    <source>
        <dbReference type="ARBA" id="ARBA00023015"/>
    </source>
</evidence>
<evidence type="ECO:0000313" key="6">
    <source>
        <dbReference type="EMBL" id="HJH43254.1"/>
    </source>
</evidence>
<dbReference type="EMBL" id="DYZL01000114">
    <property type="protein sequence ID" value="HJH43254.1"/>
    <property type="molecule type" value="Genomic_DNA"/>
</dbReference>
<dbReference type="InterPro" id="IPR050950">
    <property type="entry name" value="HTH-type_LysR_regulators"/>
</dbReference>
<dbReference type="SUPFAM" id="SSF46785">
    <property type="entry name" value="Winged helix' DNA-binding domain"/>
    <property type="match status" value="1"/>
</dbReference>
<evidence type="ECO:0000256" key="4">
    <source>
        <dbReference type="ARBA" id="ARBA00023163"/>
    </source>
</evidence>
<dbReference type="FunFam" id="1.10.10.10:FF:000001">
    <property type="entry name" value="LysR family transcriptional regulator"/>
    <property type="match status" value="1"/>
</dbReference>
<keyword evidence="4" id="KW-0804">Transcription</keyword>
<keyword evidence="3" id="KW-0238">DNA-binding</keyword>
<dbReference type="PROSITE" id="PS50931">
    <property type="entry name" value="HTH_LYSR"/>
    <property type="match status" value="1"/>
</dbReference>
<dbReference type="GO" id="GO:0003700">
    <property type="term" value="F:DNA-binding transcription factor activity"/>
    <property type="evidence" value="ECO:0007669"/>
    <property type="project" value="InterPro"/>
</dbReference>
<dbReference type="Gene3D" id="1.10.10.10">
    <property type="entry name" value="Winged helix-like DNA-binding domain superfamily/Winged helix DNA-binding domain"/>
    <property type="match status" value="1"/>
</dbReference>
<dbReference type="CDD" id="cd05466">
    <property type="entry name" value="PBP2_LTTR_substrate"/>
    <property type="match status" value="1"/>
</dbReference>
<feature type="domain" description="HTH lysR-type" evidence="5">
    <location>
        <begin position="1"/>
        <end position="59"/>
    </location>
</feature>
<name>A0A9D2VKA4_9ACTN</name>
<evidence type="ECO:0000256" key="1">
    <source>
        <dbReference type="ARBA" id="ARBA00009437"/>
    </source>
</evidence>
<comment type="similarity">
    <text evidence="1">Belongs to the LysR transcriptional regulatory family.</text>
</comment>
<gene>
    <name evidence="6" type="ORF">K8V16_05600</name>
</gene>
<dbReference type="GO" id="GO:0003677">
    <property type="term" value="F:DNA binding"/>
    <property type="evidence" value="ECO:0007669"/>
    <property type="project" value="UniProtKB-KW"/>
</dbReference>
<reference evidence="6" key="1">
    <citation type="journal article" date="2021" name="PeerJ">
        <title>Extensive microbial diversity within the chicken gut microbiome revealed by metagenomics and culture.</title>
        <authorList>
            <person name="Gilroy R."/>
            <person name="Ravi A."/>
            <person name="Getino M."/>
            <person name="Pursley I."/>
            <person name="Horton D.L."/>
            <person name="Alikhan N.F."/>
            <person name="Baker D."/>
            <person name="Gharbi K."/>
            <person name="Hall N."/>
            <person name="Watson M."/>
            <person name="Adriaenssens E.M."/>
            <person name="Foster-Nyarko E."/>
            <person name="Jarju S."/>
            <person name="Secka A."/>
            <person name="Antonio M."/>
            <person name="Oren A."/>
            <person name="Chaudhuri R.R."/>
            <person name="La Ragione R."/>
            <person name="Hildebrand F."/>
            <person name="Pallen M.J."/>
        </authorList>
    </citation>
    <scope>NUCLEOTIDE SEQUENCE</scope>
    <source>
        <strain evidence="6">USAMLcec12-2067</strain>
    </source>
</reference>
<dbReference type="Pfam" id="PF00126">
    <property type="entry name" value="HTH_1"/>
    <property type="match status" value="1"/>
</dbReference>
<protein>
    <submittedName>
        <fullName evidence="6">LysR family transcriptional regulator</fullName>
    </submittedName>
</protein>
<evidence type="ECO:0000256" key="3">
    <source>
        <dbReference type="ARBA" id="ARBA00023125"/>
    </source>
</evidence>
<organism evidence="6 7">
    <name type="scientific">Rubneribacter badeniensis</name>
    <dbReference type="NCBI Taxonomy" id="2070688"/>
    <lineage>
        <taxon>Bacteria</taxon>
        <taxon>Bacillati</taxon>
        <taxon>Actinomycetota</taxon>
        <taxon>Coriobacteriia</taxon>
        <taxon>Eggerthellales</taxon>
        <taxon>Eggerthellaceae</taxon>
        <taxon>Rubneribacter</taxon>
    </lineage>
</organism>
<keyword evidence="2" id="KW-0805">Transcription regulation</keyword>
<dbReference type="Gene3D" id="3.40.190.290">
    <property type="match status" value="1"/>
</dbReference>
<sequence>MELRTLRYFLAIVREGTISEAAQSLHLSQPTLSRQMKELERELGAALFTRGGGQRVALTEAGARLRKRAEQLVDLAELTEAEFRSLGRELSGDIRIAAGETPAVKRLAEAARLLRARHPRVRIHLVSGDAQDVTERLDMGHMDFCLFVGAVNLEKYETLPLPDTDEWGALMPAGDPLARGAFVTPDDLRGKPLIVSRQIVDETAAWLGRRPEQLNVVATYNLLYNASVMARQGLGYAIGLGGIVAADDASGLAFKPLRPAKTSHLALAWKRHQPLSPAAAAFRDAARELWEARL</sequence>
<dbReference type="SUPFAM" id="SSF53850">
    <property type="entry name" value="Periplasmic binding protein-like II"/>
    <property type="match status" value="1"/>
</dbReference>
<dbReference type="InterPro" id="IPR036388">
    <property type="entry name" value="WH-like_DNA-bd_sf"/>
</dbReference>
<dbReference type="PANTHER" id="PTHR30419:SF8">
    <property type="entry name" value="NITROGEN ASSIMILATION TRANSCRIPTIONAL ACTIVATOR-RELATED"/>
    <property type="match status" value="1"/>
</dbReference>
<dbReference type="InterPro" id="IPR005119">
    <property type="entry name" value="LysR_subst-bd"/>
</dbReference>
<evidence type="ECO:0000259" key="5">
    <source>
        <dbReference type="PROSITE" id="PS50931"/>
    </source>
</evidence>
<dbReference type="InterPro" id="IPR000847">
    <property type="entry name" value="LysR_HTH_N"/>
</dbReference>
<proteinExistence type="inferred from homology"/>
<reference evidence="6" key="2">
    <citation type="submission" date="2021-09" db="EMBL/GenBank/DDBJ databases">
        <authorList>
            <person name="Gilroy R."/>
        </authorList>
    </citation>
    <scope>NUCLEOTIDE SEQUENCE</scope>
    <source>
        <strain evidence="6">USAMLcec12-2067</strain>
    </source>
</reference>
<dbReference type="Pfam" id="PF03466">
    <property type="entry name" value="LysR_substrate"/>
    <property type="match status" value="1"/>
</dbReference>
<dbReference type="AlphaFoldDB" id="A0A9D2VKA4"/>
<evidence type="ECO:0000313" key="7">
    <source>
        <dbReference type="Proteomes" id="UP000789325"/>
    </source>
</evidence>
<dbReference type="PANTHER" id="PTHR30419">
    <property type="entry name" value="HTH-TYPE TRANSCRIPTIONAL REGULATOR YBHD"/>
    <property type="match status" value="1"/>
</dbReference>
<dbReference type="InterPro" id="IPR036390">
    <property type="entry name" value="WH_DNA-bd_sf"/>
</dbReference>
<accession>A0A9D2VKA4</accession>